<evidence type="ECO:0000256" key="4">
    <source>
        <dbReference type="ARBA" id="ARBA00023004"/>
    </source>
</evidence>
<evidence type="ECO:0000259" key="6">
    <source>
        <dbReference type="PROSITE" id="PS51918"/>
    </source>
</evidence>
<comment type="caution">
    <text evidence="7">The sequence shown here is derived from an EMBL/GenBank/DDBJ whole genome shotgun (WGS) entry which is preliminary data.</text>
</comment>
<dbReference type="InterPro" id="IPR006638">
    <property type="entry name" value="Elp3/MiaA/NifB-like_rSAM"/>
</dbReference>
<dbReference type="SFLD" id="SFLDS00029">
    <property type="entry name" value="Radical_SAM"/>
    <property type="match status" value="1"/>
</dbReference>
<reference evidence="7 8" key="1">
    <citation type="submission" date="2024-09" db="EMBL/GenBank/DDBJ databases">
        <authorList>
            <person name="Sun Q."/>
            <person name="Mori K."/>
        </authorList>
    </citation>
    <scope>NUCLEOTIDE SEQUENCE [LARGE SCALE GENOMIC DNA]</scope>
    <source>
        <strain evidence="7 8">CECT 8300</strain>
    </source>
</reference>
<evidence type="ECO:0000256" key="1">
    <source>
        <dbReference type="ARBA" id="ARBA00001966"/>
    </source>
</evidence>
<keyword evidence="5" id="KW-0411">Iron-sulfur</keyword>
<dbReference type="SFLD" id="SFLDG01082">
    <property type="entry name" value="B12-binding_domain_containing"/>
    <property type="match status" value="1"/>
</dbReference>
<feature type="domain" description="Radical SAM core" evidence="6">
    <location>
        <begin position="341"/>
        <end position="569"/>
    </location>
</feature>
<dbReference type="InterPro" id="IPR007197">
    <property type="entry name" value="rSAM"/>
</dbReference>
<keyword evidence="8" id="KW-1185">Reference proteome</keyword>
<dbReference type="EMBL" id="JBHMFA010000009">
    <property type="protein sequence ID" value="MFB9105806.1"/>
    <property type="molecule type" value="Genomic_DNA"/>
</dbReference>
<evidence type="ECO:0000256" key="5">
    <source>
        <dbReference type="ARBA" id="ARBA00023014"/>
    </source>
</evidence>
<comment type="cofactor">
    <cofactor evidence="1">
        <name>[4Fe-4S] cluster</name>
        <dbReference type="ChEBI" id="CHEBI:49883"/>
    </cofactor>
</comment>
<protein>
    <submittedName>
        <fullName evidence="7">B12-binding domain-containing radical SAM protein</fullName>
    </submittedName>
</protein>
<dbReference type="PROSITE" id="PS51918">
    <property type="entry name" value="RADICAL_SAM"/>
    <property type="match status" value="1"/>
</dbReference>
<dbReference type="InterPro" id="IPR058240">
    <property type="entry name" value="rSAM_sf"/>
</dbReference>
<dbReference type="SMART" id="SM00729">
    <property type="entry name" value="Elp3"/>
    <property type="match status" value="1"/>
</dbReference>
<dbReference type="Pfam" id="PF04055">
    <property type="entry name" value="Radical_SAM"/>
    <property type="match status" value="1"/>
</dbReference>
<proteinExistence type="predicted"/>
<sequence>MQSKALFITPPFTQLNTAYPATAYLKGFLEIHDISMPHCDLSIELFTAVFKSDFLRAMFKEAKDLGNYNYPEVSKMKSRYISCVDPVIAFLQKHDIETAQSILKPDFLPPGHRLKHVNTKIEWEAGDIGVIDKAKHHATLFIEEIGDFIQANVDEFFAFTKYAEQIATSASSFDQIDEFLSYQPTLIEEEMLDILVDQIKTHQPNLVCFTIPFPGNLFAALRCAQFIKQLFPDIYVAFGGGYCNTELRALEDPRIFEFVDFISLDDGEGPLLKMINYLDGKIDINQLERTFVLENNKVVYKNKTPNTIYHHKNLPAPNYSGLPFDKYVSFLDVVNPMHRMWTDARWNKLTISHGCYWKQCSFCDVSLDYIGNYQNTTAEDLVNKIEKIIKDTGITGFHFVDEAAPPKMLRALSKALIERNLKITWWTNIRFEKTFSFELCELMAQSGCIAVTGGLEVASDRLLSKMKKGVDIAQVARVTHHFSENNIMVHAYLMYGFPTQTEQETIDSLEVVRQLFQKNCIQSAFWHQFTTTIHSPIGQNPEAFGIEITGPVFQGFAQNDLYHKDAQGANHPKYTKGLNLALHNYLNSAGLQDNLQNWFDFPIPPTSHPDGLIESFLEALTVK</sequence>
<keyword evidence="4" id="KW-0408">Iron</keyword>
<dbReference type="Gene3D" id="3.80.30.20">
    <property type="entry name" value="tm_1862 like domain"/>
    <property type="match status" value="1"/>
</dbReference>
<evidence type="ECO:0000313" key="7">
    <source>
        <dbReference type="EMBL" id="MFB9105806.1"/>
    </source>
</evidence>
<keyword evidence="3" id="KW-0479">Metal-binding</keyword>
<evidence type="ECO:0000256" key="2">
    <source>
        <dbReference type="ARBA" id="ARBA00022691"/>
    </source>
</evidence>
<dbReference type="Proteomes" id="UP001589590">
    <property type="component" value="Unassembled WGS sequence"/>
</dbReference>
<organism evidence="7 8">
    <name type="scientific">Algibacter miyuki</name>
    <dbReference type="NCBI Taxonomy" id="1306933"/>
    <lineage>
        <taxon>Bacteria</taxon>
        <taxon>Pseudomonadati</taxon>
        <taxon>Bacteroidota</taxon>
        <taxon>Flavobacteriia</taxon>
        <taxon>Flavobacteriales</taxon>
        <taxon>Flavobacteriaceae</taxon>
        <taxon>Algibacter</taxon>
    </lineage>
</organism>
<dbReference type="PANTHER" id="PTHR43409">
    <property type="entry name" value="ANAEROBIC MAGNESIUM-PROTOPORPHYRIN IX MONOMETHYL ESTER CYCLASE-RELATED"/>
    <property type="match status" value="1"/>
</dbReference>
<evidence type="ECO:0000256" key="3">
    <source>
        <dbReference type="ARBA" id="ARBA00022723"/>
    </source>
</evidence>
<accession>A0ABV5H2W0</accession>
<gene>
    <name evidence="7" type="ORF">ACFFU1_12940</name>
</gene>
<dbReference type="SUPFAM" id="SSF102114">
    <property type="entry name" value="Radical SAM enzymes"/>
    <property type="match status" value="1"/>
</dbReference>
<dbReference type="InterPro" id="IPR051198">
    <property type="entry name" value="BchE-like"/>
</dbReference>
<name>A0ABV5H2W0_9FLAO</name>
<evidence type="ECO:0000313" key="8">
    <source>
        <dbReference type="Proteomes" id="UP001589590"/>
    </source>
</evidence>
<dbReference type="InterPro" id="IPR023404">
    <property type="entry name" value="rSAM_horseshoe"/>
</dbReference>
<keyword evidence="2" id="KW-0949">S-adenosyl-L-methionine</keyword>
<dbReference type="RefSeq" id="WP_290272150.1">
    <property type="nucleotide sequence ID" value="NZ_JAUFQP010000013.1"/>
</dbReference>